<name>A0A5N6W6K5_9EURO</name>
<keyword evidence="4" id="KW-1185">Reference proteome</keyword>
<dbReference type="PANTHER" id="PTHR37017">
    <property type="entry name" value="AB HYDROLASE-1 DOMAIN-CONTAINING PROTEIN-RELATED"/>
    <property type="match status" value="1"/>
</dbReference>
<sequence length="922" mass="101245">MFIVGSAVTLHFAADPMHCPKHYKYLIDGLAKFNYEAVGVTLPSVNSSPPHASWDQDAQAVREIIMQSLDNGNDVIAVAHSFGGVAMSEAVKGLGKEAREKQGLKGGVVRLIYMCAMALPEGQTHVGQIQPQTPEEEELERQRQELQAKYGGMRFTEDGAMLLDKDVIRDVFYNRCDPKDVDEAVELLGSFPTGPLTVPVTYTAYREIPSTYIVCENDKALALSYQERMIAQGDGIFHIAVQYIREPTKWTSLIFNFYIIGADDAFHSTLAAPVFKLRCMPAIETALLLAACMEFPDILAGTARPARHHDEIVTSPVTHHSDTIQRTVLFNSRPSIGSSLNSPVYLLNSKLNATILEECLARIHDTIVTGCASRFIGYECNLYKPGHRYQLEEDGSDSPQDRKPVQLDPISTENLPKTPSSISQPDMSLITSGPSSQQPGSMAQDISHRMTILGTIRFLDHFSDLYGNRLTVSARKKSDAVLKAVLRAFSLQWLSSADSSIGVQSTTNYNSPIGRDTPRNSPMDAFYDSWFQARSLINNALSVQSFRVIYAILMFDGISIPAKASGETLIAHEFLDVGLQKLNCLAGLVEQYCINLGPHSTYGTIMEASLSVVRWCGHVRDIGAALTADHVCKLSDVSGNEKGQSTSSGYEPMSPCSFHQSFNQDFDDSVPGICRAAVAEAFRVWKQVVAIKGILCNQTKNDLELRPNLSEDITSTTTAVGRFKEAFGSFLDCCIENLRYLSMRSRLSSVSIMMFWNLGIFVLMKTLKPTMTGTNQPCSHSIFSKLQTYNEEAALSVARTAECVLSLPFEEISNLQNGVSAEASVLSYHITPTLVAATFQKAIEAILGMQLYLPCGEGTLKDRSLSLHADSTWKQHIDTIMKGLVSLDATIGGSLASGVAIQNLMQIHGDIISDCWSCDFET</sequence>
<dbReference type="InterPro" id="IPR000073">
    <property type="entry name" value="AB_hydrolase_1"/>
</dbReference>
<evidence type="ECO:0000256" key="1">
    <source>
        <dbReference type="SAM" id="MobiDB-lite"/>
    </source>
</evidence>
<feature type="domain" description="AB hydrolase-1" evidence="2">
    <location>
        <begin position="25"/>
        <end position="235"/>
    </location>
</feature>
<dbReference type="InterPro" id="IPR052897">
    <property type="entry name" value="Sec-Metab_Biosynth_Hydrolase"/>
</dbReference>
<organism evidence="3 4">
    <name type="scientific">Aspergillus transmontanensis</name>
    <dbReference type="NCBI Taxonomy" id="1034304"/>
    <lineage>
        <taxon>Eukaryota</taxon>
        <taxon>Fungi</taxon>
        <taxon>Dikarya</taxon>
        <taxon>Ascomycota</taxon>
        <taxon>Pezizomycotina</taxon>
        <taxon>Eurotiomycetes</taxon>
        <taxon>Eurotiomycetidae</taxon>
        <taxon>Eurotiales</taxon>
        <taxon>Aspergillaceae</taxon>
        <taxon>Aspergillus</taxon>
        <taxon>Aspergillus subgen. Circumdati</taxon>
    </lineage>
</organism>
<dbReference type="Pfam" id="PF12697">
    <property type="entry name" value="Abhydrolase_6"/>
    <property type="match status" value="1"/>
</dbReference>
<dbReference type="Gene3D" id="3.40.50.1820">
    <property type="entry name" value="alpha/beta hydrolase"/>
    <property type="match status" value="1"/>
</dbReference>
<dbReference type="Proteomes" id="UP000325433">
    <property type="component" value="Unassembled WGS sequence"/>
</dbReference>
<reference evidence="4" key="1">
    <citation type="submission" date="2019-04" db="EMBL/GenBank/DDBJ databases">
        <title>Friends and foes A comparative genomics studyof 23 Aspergillus species from section Flavi.</title>
        <authorList>
            <consortium name="DOE Joint Genome Institute"/>
            <person name="Kjaerbolling I."/>
            <person name="Vesth T."/>
            <person name="Frisvad J.C."/>
            <person name="Nybo J.L."/>
            <person name="Theobald S."/>
            <person name="Kildgaard S."/>
            <person name="Isbrandt T."/>
            <person name="Kuo A."/>
            <person name="Sato A."/>
            <person name="Lyhne E.K."/>
            <person name="Kogle M.E."/>
            <person name="Wiebenga A."/>
            <person name="Kun R.S."/>
            <person name="Lubbers R.J."/>
            <person name="Makela M.R."/>
            <person name="Barry K."/>
            <person name="Chovatia M."/>
            <person name="Clum A."/>
            <person name="Daum C."/>
            <person name="Haridas S."/>
            <person name="He G."/>
            <person name="LaButti K."/>
            <person name="Lipzen A."/>
            <person name="Mondo S."/>
            <person name="Riley R."/>
            <person name="Salamov A."/>
            <person name="Simmons B.A."/>
            <person name="Magnuson J.K."/>
            <person name="Henrissat B."/>
            <person name="Mortensen U.H."/>
            <person name="Larsen T.O."/>
            <person name="Devries R.P."/>
            <person name="Grigoriev I.V."/>
            <person name="Machida M."/>
            <person name="Baker S.E."/>
            <person name="Andersen M.R."/>
        </authorList>
    </citation>
    <scope>NUCLEOTIDE SEQUENCE [LARGE SCALE GENOMIC DNA]</scope>
    <source>
        <strain evidence="4">CBS 130015</strain>
    </source>
</reference>
<dbReference type="AlphaFoldDB" id="A0A5N6W6K5"/>
<accession>A0A5N6W6K5</accession>
<dbReference type="InterPro" id="IPR029058">
    <property type="entry name" value="AB_hydrolase_fold"/>
</dbReference>
<dbReference type="SUPFAM" id="SSF53474">
    <property type="entry name" value="alpha/beta-Hydrolases"/>
    <property type="match status" value="1"/>
</dbReference>
<evidence type="ECO:0000313" key="4">
    <source>
        <dbReference type="Proteomes" id="UP000325433"/>
    </source>
</evidence>
<evidence type="ECO:0000313" key="3">
    <source>
        <dbReference type="EMBL" id="KAE8316116.1"/>
    </source>
</evidence>
<evidence type="ECO:0000259" key="2">
    <source>
        <dbReference type="Pfam" id="PF12697"/>
    </source>
</evidence>
<dbReference type="EMBL" id="ML738308">
    <property type="protein sequence ID" value="KAE8316116.1"/>
    <property type="molecule type" value="Genomic_DNA"/>
</dbReference>
<feature type="region of interest" description="Disordered" evidence="1">
    <location>
        <begin position="391"/>
        <end position="444"/>
    </location>
</feature>
<protein>
    <recommendedName>
        <fullName evidence="2">AB hydrolase-1 domain-containing protein</fullName>
    </recommendedName>
</protein>
<feature type="compositionally biased region" description="Polar residues" evidence="1">
    <location>
        <begin position="409"/>
        <end position="441"/>
    </location>
</feature>
<gene>
    <name evidence="3" type="ORF">BDV41DRAFT_562386</name>
</gene>
<dbReference type="PANTHER" id="PTHR37017:SF11">
    <property type="entry name" value="ESTERASE_LIPASE_THIOESTERASE DOMAIN-CONTAINING PROTEIN"/>
    <property type="match status" value="1"/>
</dbReference>
<proteinExistence type="predicted"/>